<feature type="domain" description="NTP pyrophosphohydrolase MazG-like" evidence="1">
    <location>
        <begin position="58"/>
        <end position="131"/>
    </location>
</feature>
<reference evidence="2 3" key="2">
    <citation type="journal article" date="2015" name="Biomed. Res. Int.">
        <title>Effects of Arsenite Resistance on the Growth and Functional Gene Expression of Leptospirillum ferriphilum and Acidithiobacillus thiooxidans in Pure Culture and Coculture.</title>
        <authorList>
            <person name="Jiang H."/>
            <person name="Liang Y."/>
            <person name="Yin H."/>
            <person name="Xiao Y."/>
            <person name="Guo X."/>
            <person name="Xu Y."/>
            <person name="Hu Q."/>
            <person name="Liu H."/>
            <person name="Liu X."/>
        </authorList>
    </citation>
    <scope>NUCLEOTIDE SEQUENCE [LARGE SCALE GENOMIC DNA]</scope>
    <source>
        <strain evidence="2 3">YSK</strain>
    </source>
</reference>
<dbReference type="Pfam" id="PF03819">
    <property type="entry name" value="MazG"/>
    <property type="match status" value="2"/>
</dbReference>
<dbReference type="GO" id="GO:0046061">
    <property type="term" value="P:dATP catabolic process"/>
    <property type="evidence" value="ECO:0007669"/>
    <property type="project" value="TreeGrafter"/>
</dbReference>
<proteinExistence type="predicted"/>
<dbReference type="GO" id="GO:0006203">
    <property type="term" value="P:dGTP catabolic process"/>
    <property type="evidence" value="ECO:0007669"/>
    <property type="project" value="TreeGrafter"/>
</dbReference>
<dbReference type="Proteomes" id="UP000027059">
    <property type="component" value="Chromosome"/>
</dbReference>
<dbReference type="AlphaFoldDB" id="A0A059XS87"/>
<dbReference type="Gene3D" id="1.10.287.1080">
    <property type="entry name" value="MazG-like"/>
    <property type="match status" value="2"/>
</dbReference>
<dbReference type="HOGENOM" id="CLU_038356_0_1_0"/>
<dbReference type="SUPFAM" id="SSF101386">
    <property type="entry name" value="all-alpha NTP pyrophosphatases"/>
    <property type="match status" value="2"/>
</dbReference>
<dbReference type="PANTHER" id="PTHR30522:SF0">
    <property type="entry name" value="NUCLEOSIDE TRIPHOSPHATE PYROPHOSPHOHYDROLASE"/>
    <property type="match status" value="1"/>
</dbReference>
<feature type="domain" description="NTP pyrophosphohydrolase MazG-like" evidence="1">
    <location>
        <begin position="196"/>
        <end position="258"/>
    </location>
</feature>
<evidence type="ECO:0000259" key="1">
    <source>
        <dbReference type="Pfam" id="PF03819"/>
    </source>
</evidence>
<dbReference type="InterPro" id="IPR004518">
    <property type="entry name" value="MazG-like_dom"/>
</dbReference>
<dbReference type="InterPro" id="IPR048011">
    <property type="entry name" value="NTP-PPase_MazG-like_C"/>
</dbReference>
<name>A0A059XS87_9BACT</name>
<dbReference type="InterPro" id="IPR011551">
    <property type="entry name" value="NTP_PyrPHydrolase_MazG"/>
</dbReference>
<dbReference type="GO" id="GO:0046052">
    <property type="term" value="P:UTP catabolic process"/>
    <property type="evidence" value="ECO:0007669"/>
    <property type="project" value="TreeGrafter"/>
</dbReference>
<dbReference type="GO" id="GO:0047429">
    <property type="term" value="F:nucleoside triphosphate diphosphatase activity"/>
    <property type="evidence" value="ECO:0007669"/>
    <property type="project" value="InterPro"/>
</dbReference>
<dbReference type="InterPro" id="IPR048015">
    <property type="entry name" value="NTP-PPase_MazG-like_N"/>
</dbReference>
<organism evidence="2 3">
    <name type="scientific">Leptospirillum ferriphilum YSK</name>
    <dbReference type="NCBI Taxonomy" id="1441628"/>
    <lineage>
        <taxon>Bacteria</taxon>
        <taxon>Pseudomonadati</taxon>
        <taxon>Nitrospirota</taxon>
        <taxon>Nitrospiria</taxon>
        <taxon>Nitrospirales</taxon>
        <taxon>Nitrospiraceae</taxon>
        <taxon>Leptospirillum</taxon>
    </lineage>
</organism>
<dbReference type="NCBIfam" id="NF007113">
    <property type="entry name" value="PRK09562.1"/>
    <property type="match status" value="1"/>
</dbReference>
<protein>
    <submittedName>
        <fullName evidence="2">Pyrophosphatase</fullName>
    </submittedName>
</protein>
<sequence length="301" mass="34922">MDYPEHLSTGNDFSKLLTHLSPPRPKTTGEADGIAFLRLLEIVDHLRGEEGCPFDREQTVPRLLNDLREELHELQEAVEDKKHTAILSEIGDMVLILLFIRRILWEEKPISVAELLDHTSGKMVRRHPHVFLDPDPTIDKKTLWSNWEKEKRKEKEHEGRTSLLDGIPRTMSALERAFRQGQKAARTGFDWTEEEDVWEKVIEEVGELSEARSEGDDRLDHELGDLLLALTSYARHRGLRPEESLARANDRFSKRFRHMEEECRHLNRELSSLSPDEWDRLWENAKKTETSRSAENHGGGS</sequence>
<dbReference type="PANTHER" id="PTHR30522">
    <property type="entry name" value="NUCLEOSIDE TRIPHOSPHATE PYROPHOSPHOHYDROLASE"/>
    <property type="match status" value="1"/>
</dbReference>
<dbReference type="EMBL" id="CP007243">
    <property type="protein sequence ID" value="AIA29910.1"/>
    <property type="molecule type" value="Genomic_DNA"/>
</dbReference>
<dbReference type="GO" id="GO:0046047">
    <property type="term" value="P:TTP catabolic process"/>
    <property type="evidence" value="ECO:0007669"/>
    <property type="project" value="TreeGrafter"/>
</dbReference>
<dbReference type="KEGG" id="lfp:Y981_00950"/>
<dbReference type="OrthoDB" id="9808939at2"/>
<evidence type="ECO:0000313" key="2">
    <source>
        <dbReference type="EMBL" id="AIA29910.1"/>
    </source>
</evidence>
<dbReference type="CDD" id="cd11528">
    <property type="entry name" value="NTP-PPase_MazG_Nterm"/>
    <property type="match status" value="1"/>
</dbReference>
<reference evidence="3" key="1">
    <citation type="submission" date="2014-02" db="EMBL/GenBank/DDBJ databases">
        <title>Complete genome sequence and comparative genomic analysis of the nitrogen-fixing bacterium Leptospirillum ferriphilum YSK.</title>
        <authorList>
            <person name="Guo X."/>
            <person name="Yin H."/>
            <person name="Liang Y."/>
            <person name="Hu Q."/>
            <person name="Ma L."/>
            <person name="Xiao Y."/>
            <person name="Zhang X."/>
            <person name="Qiu G."/>
            <person name="Liu X."/>
        </authorList>
    </citation>
    <scope>NUCLEOTIDE SEQUENCE [LARGE SCALE GENOMIC DNA]</scope>
    <source>
        <strain evidence="3">YSK</strain>
    </source>
</reference>
<evidence type="ECO:0000313" key="3">
    <source>
        <dbReference type="Proteomes" id="UP000027059"/>
    </source>
</evidence>
<accession>A0A059XS87</accession>
<dbReference type="NCBIfam" id="TIGR00444">
    <property type="entry name" value="mazG"/>
    <property type="match status" value="1"/>
</dbReference>
<dbReference type="GO" id="GO:0046081">
    <property type="term" value="P:dUTP catabolic process"/>
    <property type="evidence" value="ECO:0007669"/>
    <property type="project" value="TreeGrafter"/>
</dbReference>
<dbReference type="GO" id="GO:0046076">
    <property type="term" value="P:dTTP catabolic process"/>
    <property type="evidence" value="ECO:0007669"/>
    <property type="project" value="TreeGrafter"/>
</dbReference>
<keyword evidence="3" id="KW-1185">Reference proteome</keyword>
<gene>
    <name evidence="2" type="ORF">Y981_00950</name>
</gene>
<dbReference type="RefSeq" id="WP_038504302.1">
    <property type="nucleotide sequence ID" value="NZ_CP007243.1"/>
</dbReference>
<dbReference type="CDD" id="cd11529">
    <property type="entry name" value="NTP-PPase_MazG_Cterm"/>
    <property type="match status" value="1"/>
</dbReference>